<evidence type="ECO:0000256" key="4">
    <source>
        <dbReference type="ARBA" id="ARBA00011903"/>
    </source>
</evidence>
<organism evidence="20 21">
    <name type="scientific">Sphingomonas hankyongi</name>
    <dbReference type="NCBI Taxonomy" id="2908209"/>
    <lineage>
        <taxon>Bacteria</taxon>
        <taxon>Pseudomonadati</taxon>
        <taxon>Pseudomonadota</taxon>
        <taxon>Alphaproteobacteria</taxon>
        <taxon>Sphingomonadales</taxon>
        <taxon>Sphingomonadaceae</taxon>
        <taxon>Sphingomonas</taxon>
    </lineage>
</organism>
<dbReference type="InterPro" id="IPR050445">
    <property type="entry name" value="Bact_polysacc_biosynth/exp"/>
</dbReference>
<sequence>MNNSIAVPDDRAWPIQPYAPQAAAEARPGQRIYSASNILDFTTFLRILRHWKWLILGAIALGIAAGMILSLITTPIYRAWVTLEVNPPTVSVNDEQSRQREQSIGDSYEFVVTQAGLIESQNVAQRTAQELNLANNPNVVSMDVDASDRLKIAAATVQGGLHVIEPKEGTLIRFSYDSPSPQLAAQVANGIADSFINSSLQRRYEASAYARNFLERQISKARSDLERSERSLVAYAQAQGIITTSNESDGGPPSDAGSLQGESLITLNRALADATARRVAAEGAYRQSLATGPTSDVTASTQALRQQRATLQADYQQKRTFMKPEHPEMQSLQAQINELDRQIAQEGARMSSGRSNTLLADYRAALSAEHALQGRVNQLKGSVLNLRGRSIQYNILQREVDTNRGLYDALLQRFKEIGVAGGIGMAPVSVVDRADAPSAPYKPNLLLNLLGGLGLGLLAGIGAAVALEFINDTIKTREDIRTKLALACLGAVPKTAARDAFVDDLKNPTSTVSEAYSAIVAALRFSTDEGMPKIMVVTSTQPGEGKSSTALALAQNHARREKSVLLIDSDLRKPAFKASNEKVGLSKLLTTEDQIDGHVLETQHENLWLLPSGPVPPNPADLLSTSRIRKIIAEASERFDLVVIDGPPTIGLADSPLLASAAGHVLFVVESGKTRTRAAIEALNRLEATGTHVLGAALTKARDMGGGYGYHRYGYGYGYGRQLDRNRTEILMIPQASDD</sequence>
<comment type="catalytic activity">
    <reaction evidence="15">
        <text>L-tyrosyl-[protein] + ATP = O-phospho-L-tyrosyl-[protein] + ADP + H(+)</text>
        <dbReference type="Rhea" id="RHEA:10596"/>
        <dbReference type="Rhea" id="RHEA-COMP:10136"/>
        <dbReference type="Rhea" id="RHEA-COMP:20101"/>
        <dbReference type="ChEBI" id="CHEBI:15378"/>
        <dbReference type="ChEBI" id="CHEBI:30616"/>
        <dbReference type="ChEBI" id="CHEBI:46858"/>
        <dbReference type="ChEBI" id="CHEBI:61978"/>
        <dbReference type="ChEBI" id="CHEBI:456216"/>
        <dbReference type="EC" id="2.7.10.2"/>
    </reaction>
</comment>
<evidence type="ECO:0000256" key="1">
    <source>
        <dbReference type="ARBA" id="ARBA00004429"/>
    </source>
</evidence>
<dbReference type="Proteomes" id="UP001165342">
    <property type="component" value="Unassembled WGS sequence"/>
</dbReference>
<evidence type="ECO:0000259" key="18">
    <source>
        <dbReference type="Pfam" id="PF13614"/>
    </source>
</evidence>
<dbReference type="EMBL" id="JAMGBE010000002">
    <property type="protein sequence ID" value="MCL6729344.1"/>
    <property type="molecule type" value="Genomic_DNA"/>
</dbReference>
<keyword evidence="8 16" id="KW-0812">Transmembrane</keyword>
<keyword evidence="9" id="KW-0547">Nucleotide-binding</keyword>
<dbReference type="CDD" id="cd05387">
    <property type="entry name" value="BY-kinase"/>
    <property type="match status" value="1"/>
</dbReference>
<evidence type="ECO:0000256" key="5">
    <source>
        <dbReference type="ARBA" id="ARBA00022475"/>
    </source>
</evidence>
<evidence type="ECO:0000256" key="12">
    <source>
        <dbReference type="ARBA" id="ARBA00022989"/>
    </source>
</evidence>
<comment type="subcellular location">
    <subcellularLocation>
        <location evidence="1">Cell inner membrane</location>
        <topology evidence="1">Multi-pass membrane protein</topology>
    </subcellularLocation>
</comment>
<evidence type="ECO:0000256" key="9">
    <source>
        <dbReference type="ARBA" id="ARBA00022741"/>
    </source>
</evidence>
<keyword evidence="6" id="KW-0997">Cell inner membrane</keyword>
<evidence type="ECO:0000259" key="17">
    <source>
        <dbReference type="Pfam" id="PF02706"/>
    </source>
</evidence>
<keyword evidence="11" id="KW-0067">ATP-binding</keyword>
<evidence type="ECO:0000256" key="3">
    <source>
        <dbReference type="ARBA" id="ARBA00008883"/>
    </source>
</evidence>
<evidence type="ECO:0000256" key="16">
    <source>
        <dbReference type="SAM" id="Phobius"/>
    </source>
</evidence>
<evidence type="ECO:0000256" key="10">
    <source>
        <dbReference type="ARBA" id="ARBA00022777"/>
    </source>
</evidence>
<accession>A0ABT0S0E7</accession>
<feature type="domain" description="AAA" evidence="18">
    <location>
        <begin position="533"/>
        <end position="671"/>
    </location>
</feature>
<dbReference type="InterPro" id="IPR032807">
    <property type="entry name" value="GNVR"/>
</dbReference>
<protein>
    <recommendedName>
        <fullName evidence="4">non-specific protein-tyrosine kinase</fullName>
        <ecNumber evidence="4">2.7.10.2</ecNumber>
    </recommendedName>
</protein>
<comment type="similarity">
    <text evidence="2">Belongs to the CpsD/CapB family.</text>
</comment>
<dbReference type="PANTHER" id="PTHR32309:SF13">
    <property type="entry name" value="FERRIC ENTEROBACTIN TRANSPORT PROTEIN FEPE"/>
    <property type="match status" value="1"/>
</dbReference>
<feature type="domain" description="Tyrosine-protein kinase G-rich" evidence="19">
    <location>
        <begin position="396"/>
        <end position="466"/>
    </location>
</feature>
<evidence type="ECO:0000313" key="20">
    <source>
        <dbReference type="EMBL" id="MCL6729344.1"/>
    </source>
</evidence>
<gene>
    <name evidence="20" type="ORF">LZ538_04635</name>
</gene>
<evidence type="ECO:0000256" key="11">
    <source>
        <dbReference type="ARBA" id="ARBA00022840"/>
    </source>
</evidence>
<keyword evidence="5" id="KW-1003">Cell membrane</keyword>
<evidence type="ECO:0000313" key="21">
    <source>
        <dbReference type="Proteomes" id="UP001165342"/>
    </source>
</evidence>
<dbReference type="EC" id="2.7.10.2" evidence="4"/>
<evidence type="ECO:0000256" key="7">
    <source>
        <dbReference type="ARBA" id="ARBA00022679"/>
    </source>
</evidence>
<dbReference type="RefSeq" id="WP_249830850.1">
    <property type="nucleotide sequence ID" value="NZ_JAMGBE010000002.1"/>
</dbReference>
<feature type="transmembrane region" description="Helical" evidence="16">
    <location>
        <begin position="53"/>
        <end position="77"/>
    </location>
</feature>
<evidence type="ECO:0000256" key="14">
    <source>
        <dbReference type="ARBA" id="ARBA00023137"/>
    </source>
</evidence>
<feature type="transmembrane region" description="Helical" evidence="16">
    <location>
        <begin position="445"/>
        <end position="467"/>
    </location>
</feature>
<evidence type="ECO:0000256" key="2">
    <source>
        <dbReference type="ARBA" id="ARBA00007316"/>
    </source>
</evidence>
<evidence type="ECO:0000256" key="6">
    <source>
        <dbReference type="ARBA" id="ARBA00022519"/>
    </source>
</evidence>
<keyword evidence="12 16" id="KW-1133">Transmembrane helix</keyword>
<dbReference type="SUPFAM" id="SSF52540">
    <property type="entry name" value="P-loop containing nucleoside triphosphate hydrolases"/>
    <property type="match status" value="1"/>
</dbReference>
<dbReference type="InterPro" id="IPR027417">
    <property type="entry name" value="P-loop_NTPase"/>
</dbReference>
<dbReference type="Pfam" id="PF02706">
    <property type="entry name" value="Wzz"/>
    <property type="match status" value="1"/>
</dbReference>
<comment type="similarity">
    <text evidence="3">Belongs to the etk/wzc family.</text>
</comment>
<dbReference type="Gene3D" id="3.40.50.300">
    <property type="entry name" value="P-loop containing nucleotide triphosphate hydrolases"/>
    <property type="match status" value="1"/>
</dbReference>
<dbReference type="InterPro" id="IPR003856">
    <property type="entry name" value="LPS_length_determ_N"/>
</dbReference>
<dbReference type="Pfam" id="PF13614">
    <property type="entry name" value="AAA_31"/>
    <property type="match status" value="1"/>
</dbReference>
<dbReference type="NCBIfam" id="TIGR01007">
    <property type="entry name" value="eps_fam"/>
    <property type="match status" value="1"/>
</dbReference>
<proteinExistence type="inferred from homology"/>
<evidence type="ECO:0000256" key="8">
    <source>
        <dbReference type="ARBA" id="ARBA00022692"/>
    </source>
</evidence>
<evidence type="ECO:0000256" key="15">
    <source>
        <dbReference type="ARBA" id="ARBA00051245"/>
    </source>
</evidence>
<evidence type="ECO:0000256" key="13">
    <source>
        <dbReference type="ARBA" id="ARBA00023136"/>
    </source>
</evidence>
<evidence type="ECO:0000259" key="19">
    <source>
        <dbReference type="Pfam" id="PF13807"/>
    </source>
</evidence>
<dbReference type="Pfam" id="PF13807">
    <property type="entry name" value="GNVR"/>
    <property type="match status" value="1"/>
</dbReference>
<keyword evidence="10" id="KW-0418">Kinase</keyword>
<comment type="caution">
    <text evidence="20">The sequence shown here is derived from an EMBL/GenBank/DDBJ whole genome shotgun (WGS) entry which is preliminary data.</text>
</comment>
<dbReference type="InterPro" id="IPR025669">
    <property type="entry name" value="AAA_dom"/>
</dbReference>
<name>A0ABT0S0E7_9SPHN</name>
<reference evidence="20" key="1">
    <citation type="submission" date="2022-05" db="EMBL/GenBank/DDBJ databases">
        <authorList>
            <person name="Jo J.-H."/>
            <person name="Im W.-T."/>
        </authorList>
    </citation>
    <scope>NUCLEOTIDE SEQUENCE</scope>
    <source>
        <strain evidence="20">SE220</strain>
    </source>
</reference>
<keyword evidence="21" id="KW-1185">Reference proteome</keyword>
<dbReference type="InterPro" id="IPR005702">
    <property type="entry name" value="Wzc-like_C"/>
</dbReference>
<feature type="domain" description="Polysaccharide chain length determinant N-terminal" evidence="17">
    <location>
        <begin position="39"/>
        <end position="131"/>
    </location>
</feature>
<keyword evidence="7" id="KW-0808">Transferase</keyword>
<dbReference type="PANTHER" id="PTHR32309">
    <property type="entry name" value="TYROSINE-PROTEIN KINASE"/>
    <property type="match status" value="1"/>
</dbReference>
<keyword evidence="13 16" id="KW-0472">Membrane</keyword>
<keyword evidence="14" id="KW-0829">Tyrosine-protein kinase</keyword>